<keyword evidence="1" id="KW-0472">Membrane</keyword>
<feature type="transmembrane region" description="Helical" evidence="1">
    <location>
        <begin position="54"/>
        <end position="76"/>
    </location>
</feature>
<reference evidence="2" key="1">
    <citation type="submission" date="2021-05" db="EMBL/GenBank/DDBJ databases">
        <authorList>
            <person name="Alioto T."/>
            <person name="Alioto T."/>
            <person name="Gomez Garrido J."/>
        </authorList>
    </citation>
    <scope>NUCLEOTIDE SEQUENCE</scope>
</reference>
<keyword evidence="1" id="KW-0812">Transmembrane</keyword>
<dbReference type="EMBL" id="HBUF01368731">
    <property type="protein sequence ID" value="CAG6724999.1"/>
    <property type="molecule type" value="Transcribed_RNA"/>
</dbReference>
<accession>A0A8D8YA92</accession>
<name>A0A8D8YA92_9HEMI</name>
<evidence type="ECO:0000313" key="2">
    <source>
        <dbReference type="EMBL" id="CAG6724999.1"/>
    </source>
</evidence>
<organism evidence="2">
    <name type="scientific">Cacopsylla melanoneura</name>
    <dbReference type="NCBI Taxonomy" id="428564"/>
    <lineage>
        <taxon>Eukaryota</taxon>
        <taxon>Metazoa</taxon>
        <taxon>Ecdysozoa</taxon>
        <taxon>Arthropoda</taxon>
        <taxon>Hexapoda</taxon>
        <taxon>Insecta</taxon>
        <taxon>Pterygota</taxon>
        <taxon>Neoptera</taxon>
        <taxon>Paraneoptera</taxon>
        <taxon>Hemiptera</taxon>
        <taxon>Sternorrhyncha</taxon>
        <taxon>Psylloidea</taxon>
        <taxon>Psyllidae</taxon>
        <taxon>Psyllinae</taxon>
        <taxon>Cacopsylla</taxon>
    </lineage>
</organism>
<feature type="transmembrane region" description="Helical" evidence="1">
    <location>
        <begin position="21"/>
        <end position="48"/>
    </location>
</feature>
<evidence type="ECO:0000256" key="1">
    <source>
        <dbReference type="SAM" id="Phobius"/>
    </source>
</evidence>
<feature type="transmembrane region" description="Helical" evidence="1">
    <location>
        <begin position="88"/>
        <end position="106"/>
    </location>
</feature>
<dbReference type="EMBL" id="HBUF01368732">
    <property type="protein sequence ID" value="CAG6725001.1"/>
    <property type="molecule type" value="Transcribed_RNA"/>
</dbReference>
<dbReference type="AlphaFoldDB" id="A0A8D8YA92"/>
<protein>
    <submittedName>
        <fullName evidence="2">Uncharacterized protein</fullName>
    </submittedName>
</protein>
<proteinExistence type="predicted"/>
<keyword evidence="1" id="KW-1133">Transmembrane helix</keyword>
<sequence>MISQSVSSKAASSSISLPSPFSVCTLKVPILMMFFCSLWACLFFIFGFCSHASVLFFEFVLSVSFGWSMLFCVLVVCEALGHRSRRLFWSLPLFSLVCTFFLLRGIT</sequence>